<protein>
    <submittedName>
        <fullName evidence="2">Uncharacterized protein</fullName>
    </submittedName>
</protein>
<dbReference type="EMBL" id="GBXM01053155">
    <property type="protein sequence ID" value="JAH55422.1"/>
    <property type="molecule type" value="Transcribed_RNA"/>
</dbReference>
<organism evidence="2">
    <name type="scientific">Anguilla anguilla</name>
    <name type="common">European freshwater eel</name>
    <name type="synonym">Muraena anguilla</name>
    <dbReference type="NCBI Taxonomy" id="7936"/>
    <lineage>
        <taxon>Eukaryota</taxon>
        <taxon>Metazoa</taxon>
        <taxon>Chordata</taxon>
        <taxon>Craniata</taxon>
        <taxon>Vertebrata</taxon>
        <taxon>Euteleostomi</taxon>
        <taxon>Actinopterygii</taxon>
        <taxon>Neopterygii</taxon>
        <taxon>Teleostei</taxon>
        <taxon>Anguilliformes</taxon>
        <taxon>Anguillidae</taxon>
        <taxon>Anguilla</taxon>
    </lineage>
</organism>
<sequence length="47" mass="5132">MNEGLSMDSFYHLQTAVWETNGQTFWPSASSGDDSPVPSPSVIASWI</sequence>
<dbReference type="AlphaFoldDB" id="A0A0E9TPP8"/>
<reference evidence="2" key="2">
    <citation type="journal article" date="2015" name="Fish Shellfish Immunol.">
        <title>Early steps in the European eel (Anguilla anguilla)-Vibrio vulnificus interaction in the gills: Role of the RtxA13 toxin.</title>
        <authorList>
            <person name="Callol A."/>
            <person name="Pajuelo D."/>
            <person name="Ebbesson L."/>
            <person name="Teles M."/>
            <person name="MacKenzie S."/>
            <person name="Amaro C."/>
        </authorList>
    </citation>
    <scope>NUCLEOTIDE SEQUENCE</scope>
</reference>
<proteinExistence type="predicted"/>
<name>A0A0E9TPP8_ANGAN</name>
<reference evidence="2" key="1">
    <citation type="submission" date="2014-11" db="EMBL/GenBank/DDBJ databases">
        <authorList>
            <person name="Amaro Gonzalez C."/>
        </authorList>
    </citation>
    <scope>NUCLEOTIDE SEQUENCE</scope>
</reference>
<accession>A0A0E9TPP8</accession>
<feature type="compositionally biased region" description="Low complexity" evidence="1">
    <location>
        <begin position="27"/>
        <end position="47"/>
    </location>
</feature>
<evidence type="ECO:0000313" key="2">
    <source>
        <dbReference type="EMBL" id="JAH55422.1"/>
    </source>
</evidence>
<feature type="region of interest" description="Disordered" evidence="1">
    <location>
        <begin position="24"/>
        <end position="47"/>
    </location>
</feature>
<evidence type="ECO:0000256" key="1">
    <source>
        <dbReference type="SAM" id="MobiDB-lite"/>
    </source>
</evidence>